<dbReference type="SUPFAM" id="SSF53850">
    <property type="entry name" value="Periplasmic binding protein-like II"/>
    <property type="match status" value="1"/>
</dbReference>
<dbReference type="InterPro" id="IPR036388">
    <property type="entry name" value="WH-like_DNA-bd_sf"/>
</dbReference>
<dbReference type="Gene3D" id="3.40.190.290">
    <property type="match status" value="1"/>
</dbReference>
<evidence type="ECO:0000313" key="6">
    <source>
        <dbReference type="EMBL" id="AKZ65014.1"/>
    </source>
</evidence>
<dbReference type="Gene3D" id="1.10.10.10">
    <property type="entry name" value="Winged helix-like DNA-binding domain superfamily/Winged helix DNA-binding domain"/>
    <property type="match status" value="1"/>
</dbReference>
<dbReference type="RefSeq" id="WP_053201007.1">
    <property type="nucleotide sequence ID" value="NZ_CP011409.1"/>
</dbReference>
<gene>
    <name evidence="6" type="ORF">F506_22245</name>
</gene>
<dbReference type="Pfam" id="PF00126">
    <property type="entry name" value="HTH_1"/>
    <property type="match status" value="1"/>
</dbReference>
<keyword evidence="4" id="KW-0804">Transcription</keyword>
<keyword evidence="3" id="KW-0238">DNA-binding</keyword>
<dbReference type="Proteomes" id="UP000063429">
    <property type="component" value="Chromosome"/>
</dbReference>
<evidence type="ECO:0000256" key="3">
    <source>
        <dbReference type="ARBA" id="ARBA00023125"/>
    </source>
</evidence>
<reference evidence="7" key="1">
    <citation type="journal article" date="2015" name="Genome Announc.">
        <title>Complete Genome Sequence of Herbaspirillum hiltneri N3 (DSM 17495), Isolated from Surface-Sterilized Wheat Roots.</title>
        <authorList>
            <person name="Guizelini D."/>
            <person name="Saizaki P.M."/>
            <person name="Coimbra N.A."/>
            <person name="Weiss V.A."/>
            <person name="Faoro H."/>
            <person name="Sfeir M.Z."/>
            <person name="Baura V.A."/>
            <person name="Monteiro R.A."/>
            <person name="Chubatsu L.S."/>
            <person name="Souza E.M."/>
            <person name="Cruz L.M."/>
            <person name="Pedrosa F.O."/>
            <person name="Raittz R.T."/>
            <person name="Marchaukoski J.N."/>
            <person name="Steffens M.B."/>
        </authorList>
    </citation>
    <scope>NUCLEOTIDE SEQUENCE [LARGE SCALE GENOMIC DNA]</scope>
    <source>
        <strain evidence="7">N3</strain>
    </source>
</reference>
<dbReference type="PROSITE" id="PS50931">
    <property type="entry name" value="HTH_LYSR"/>
    <property type="match status" value="1"/>
</dbReference>
<dbReference type="EMBL" id="CP011409">
    <property type="protein sequence ID" value="AKZ65014.1"/>
    <property type="molecule type" value="Genomic_DNA"/>
</dbReference>
<dbReference type="PRINTS" id="PR00039">
    <property type="entry name" value="HTHLYSR"/>
</dbReference>
<evidence type="ECO:0000313" key="7">
    <source>
        <dbReference type="Proteomes" id="UP000063429"/>
    </source>
</evidence>
<name>A0ABN4I230_9BURK</name>
<dbReference type="PANTHER" id="PTHR30537:SF72">
    <property type="entry name" value="LYSR FAMILY TRANSCRIPTIONAL REGULATOR"/>
    <property type="match status" value="1"/>
</dbReference>
<evidence type="ECO:0000256" key="4">
    <source>
        <dbReference type="ARBA" id="ARBA00023163"/>
    </source>
</evidence>
<accession>A0ABN4I230</accession>
<protein>
    <submittedName>
        <fullName evidence="6">LysR family transcriptional regulator</fullName>
    </submittedName>
</protein>
<dbReference type="InterPro" id="IPR036390">
    <property type="entry name" value="WH_DNA-bd_sf"/>
</dbReference>
<keyword evidence="2" id="KW-0805">Transcription regulation</keyword>
<dbReference type="CDD" id="cd08476">
    <property type="entry name" value="PBP2_CrgA_like_7"/>
    <property type="match status" value="1"/>
</dbReference>
<feature type="domain" description="HTH lysR-type" evidence="5">
    <location>
        <begin position="1"/>
        <end position="59"/>
    </location>
</feature>
<comment type="similarity">
    <text evidence="1">Belongs to the LysR transcriptional regulatory family.</text>
</comment>
<sequence>MDSLNSLNAFVQAAEARSFTAAGQQLGVSSSAVGKSIARLEERLGVRLFHRSTRSVTLTPEGAAFLERCRRIFSEVEAAEQEFAHSLGAPRGKLRVSMPIVGMLMMPALSAFMRAHPEIELELDFTDRLVDVIAEGFDAVVRSGDVADSRLVARPLGKFRFRLAASPAYLKRAGMPQTPDDLLQHACLHHRFATNGKLERWPLRRGRKDLTLDLPTTAVVNTIEPLIHMAEAGLGIACLPDFSIREQERKGTLVSVLDSYIHHSGTFRMLWPSSPYLSPKLRAFVDFMAAHLFT</sequence>
<dbReference type="SUPFAM" id="SSF46785">
    <property type="entry name" value="Winged helix' DNA-binding domain"/>
    <property type="match status" value="1"/>
</dbReference>
<dbReference type="InterPro" id="IPR005119">
    <property type="entry name" value="LysR_subst-bd"/>
</dbReference>
<evidence type="ECO:0000259" key="5">
    <source>
        <dbReference type="PROSITE" id="PS50931"/>
    </source>
</evidence>
<dbReference type="Pfam" id="PF03466">
    <property type="entry name" value="LysR_substrate"/>
    <property type="match status" value="1"/>
</dbReference>
<keyword evidence="7" id="KW-1185">Reference proteome</keyword>
<dbReference type="InterPro" id="IPR058163">
    <property type="entry name" value="LysR-type_TF_proteobact-type"/>
</dbReference>
<organism evidence="6 7">
    <name type="scientific">Herbaspirillum hiltneri N3</name>
    <dbReference type="NCBI Taxonomy" id="1262470"/>
    <lineage>
        <taxon>Bacteria</taxon>
        <taxon>Pseudomonadati</taxon>
        <taxon>Pseudomonadota</taxon>
        <taxon>Betaproteobacteria</taxon>
        <taxon>Burkholderiales</taxon>
        <taxon>Oxalobacteraceae</taxon>
        <taxon>Herbaspirillum</taxon>
    </lineage>
</organism>
<evidence type="ECO:0000256" key="2">
    <source>
        <dbReference type="ARBA" id="ARBA00023015"/>
    </source>
</evidence>
<evidence type="ECO:0000256" key="1">
    <source>
        <dbReference type="ARBA" id="ARBA00009437"/>
    </source>
</evidence>
<proteinExistence type="inferred from homology"/>
<dbReference type="InterPro" id="IPR000847">
    <property type="entry name" value="LysR_HTH_N"/>
</dbReference>
<dbReference type="PANTHER" id="PTHR30537">
    <property type="entry name" value="HTH-TYPE TRANSCRIPTIONAL REGULATOR"/>
    <property type="match status" value="1"/>
</dbReference>